<gene>
    <name evidence="19" type="ORF">PCON_05920</name>
</gene>
<dbReference type="PROSITE" id="PS00842">
    <property type="entry name" value="XPG_2"/>
    <property type="match status" value="1"/>
</dbReference>
<dbReference type="GO" id="GO:0003677">
    <property type="term" value="F:DNA binding"/>
    <property type="evidence" value="ECO:0007669"/>
    <property type="project" value="UniProtKB-UniRule"/>
</dbReference>
<dbReference type="InterPro" id="IPR029060">
    <property type="entry name" value="PIN-like_dom_sf"/>
</dbReference>
<dbReference type="FunFam" id="3.40.50.1010:FF:000003">
    <property type="entry name" value="Flap endonuclease 1"/>
    <property type="match status" value="1"/>
</dbReference>
<dbReference type="SMART" id="SM00484">
    <property type="entry name" value="XPGI"/>
    <property type="match status" value="1"/>
</dbReference>
<keyword evidence="5 15" id="KW-0479">Metal-binding</keyword>
<accession>U4L241</accession>
<dbReference type="GO" id="GO:0017108">
    <property type="term" value="F:5'-flap endonuclease activity"/>
    <property type="evidence" value="ECO:0007669"/>
    <property type="project" value="UniProtKB-UniRule"/>
</dbReference>
<evidence type="ECO:0000256" key="12">
    <source>
        <dbReference type="ARBA" id="ARBA00023204"/>
    </source>
</evidence>
<dbReference type="InterPro" id="IPR019974">
    <property type="entry name" value="XPG_CS"/>
</dbReference>
<evidence type="ECO:0000256" key="14">
    <source>
        <dbReference type="ARBA" id="ARBA00034726"/>
    </source>
</evidence>
<evidence type="ECO:0000256" key="13">
    <source>
        <dbReference type="ARBA" id="ARBA00023242"/>
    </source>
</evidence>
<keyword evidence="4 15" id="KW-0540">Nuclease</keyword>
<keyword evidence="11 15" id="KW-0496">Mitochondrion</keyword>
<evidence type="ECO:0000256" key="8">
    <source>
        <dbReference type="ARBA" id="ARBA00022801"/>
    </source>
</evidence>
<feature type="domain" description="XPG N-terminal" evidence="18">
    <location>
        <begin position="1"/>
        <end position="71"/>
    </location>
</feature>
<dbReference type="GO" id="GO:0005730">
    <property type="term" value="C:nucleolus"/>
    <property type="evidence" value="ECO:0007669"/>
    <property type="project" value="UniProtKB-SubCell"/>
</dbReference>
<name>U4L241_PYROM</name>
<comment type="similarity">
    <text evidence="14 15">Belongs to the XPG/RAD2 endonuclease family. FEN1 subfamily.</text>
</comment>
<evidence type="ECO:0000256" key="10">
    <source>
        <dbReference type="ARBA" id="ARBA00022842"/>
    </source>
</evidence>
<dbReference type="PANTHER" id="PTHR11081:SF9">
    <property type="entry name" value="FLAP ENDONUCLEASE 1"/>
    <property type="match status" value="1"/>
</dbReference>
<dbReference type="PROSITE" id="PS00841">
    <property type="entry name" value="XPG_1"/>
    <property type="match status" value="1"/>
</dbReference>
<keyword evidence="20" id="KW-1185">Reference proteome</keyword>
<evidence type="ECO:0000256" key="5">
    <source>
        <dbReference type="ARBA" id="ARBA00022723"/>
    </source>
</evidence>
<evidence type="ECO:0000313" key="19">
    <source>
        <dbReference type="EMBL" id="CCX06333.1"/>
    </source>
</evidence>
<sequence length="352" mass="39115">MSIYQFLIAVRSEGQQLMNESGETTSHLMGMFYRTLRMVDNGIKPLYVFDGKPPTLKSGELAKRIARKSAAEAGHAEARETGTAEDIEKFARRTVRVTREQNEDCKTLLKLMGIPFVTAPCEAEAQCAAIAKAGLVYAAASEDMDTLCFETPILLRHLTFSEQRKEPIQEIILERAMAGLGFTREQFIDLCILLGCDYCDTIPKIGPTTALKLIKEHKTIEAVLASLGDKYKVPESWPYADARELFDKPEVTDPKELDFKWEAPDVDGLIKFLVVEKGFNEDRVKAGAERLKKGLKTSTQARLNDFFKPVPKTEAEIAALKKKNEAKAADKKRKAKAAADVKKGGKKPKLGS</sequence>
<dbReference type="GO" id="GO:0005654">
    <property type="term" value="C:nucleoplasm"/>
    <property type="evidence" value="ECO:0007669"/>
    <property type="project" value="UniProtKB-SubCell"/>
</dbReference>
<dbReference type="GO" id="GO:0005739">
    <property type="term" value="C:mitochondrion"/>
    <property type="evidence" value="ECO:0007669"/>
    <property type="project" value="UniProtKB-SubCell"/>
</dbReference>
<dbReference type="SUPFAM" id="SSF47807">
    <property type="entry name" value="5' to 3' exonuclease, C-terminal subdomain"/>
    <property type="match status" value="1"/>
</dbReference>
<dbReference type="CDD" id="cd09907">
    <property type="entry name" value="H3TH_FEN1-Euk"/>
    <property type="match status" value="1"/>
</dbReference>
<comment type="subcellular location">
    <subcellularLocation>
        <location evidence="1 15">Mitochondrion</location>
    </subcellularLocation>
    <subcellularLocation>
        <location evidence="15">Nucleus</location>
        <location evidence="15">Nucleolus</location>
    </subcellularLocation>
    <subcellularLocation>
        <location evidence="15">Nucleus</location>
        <location evidence="15">Nucleoplasm</location>
    </subcellularLocation>
    <text evidence="15">Resides mostly in the nucleoli and relocalizes to the nucleoplasm upon DNA damage.</text>
</comment>
<dbReference type="AlphaFoldDB" id="U4L241"/>
<evidence type="ECO:0000256" key="7">
    <source>
        <dbReference type="ARBA" id="ARBA00022763"/>
    </source>
</evidence>
<dbReference type="SMART" id="SM00279">
    <property type="entry name" value="HhH2"/>
    <property type="match status" value="1"/>
</dbReference>
<dbReference type="SMART" id="SM00485">
    <property type="entry name" value="XPGN"/>
    <property type="match status" value="1"/>
</dbReference>
<dbReference type="EMBL" id="HF935285">
    <property type="protein sequence ID" value="CCX06333.1"/>
    <property type="molecule type" value="Genomic_DNA"/>
</dbReference>
<evidence type="ECO:0000256" key="15">
    <source>
        <dbReference type="HAMAP-Rule" id="MF_03140"/>
    </source>
</evidence>
<dbReference type="PRINTS" id="PR00853">
    <property type="entry name" value="XPGRADSUPER"/>
</dbReference>
<keyword evidence="10 15" id="KW-0460">Magnesium</keyword>
<dbReference type="eggNOG" id="KOG2519">
    <property type="taxonomic scope" value="Eukaryota"/>
</dbReference>
<dbReference type="Pfam" id="PF00867">
    <property type="entry name" value="XPG_I"/>
    <property type="match status" value="1"/>
</dbReference>
<protein>
    <recommendedName>
        <fullName evidence="15">Flap endonuclease 1</fullName>
        <shortName evidence="15">FEN-1</shortName>
        <ecNumber evidence="15">3.1.-.-</ecNumber>
    </recommendedName>
    <alternativeName>
        <fullName evidence="15">Flap structure-specific endonuclease 1</fullName>
    </alternativeName>
</protein>
<evidence type="ECO:0000256" key="16">
    <source>
        <dbReference type="SAM" id="MobiDB-lite"/>
    </source>
</evidence>
<evidence type="ECO:0000256" key="1">
    <source>
        <dbReference type="ARBA" id="ARBA00004173"/>
    </source>
</evidence>
<keyword evidence="2 15" id="KW-0597">Phosphoprotein</keyword>
<comment type="cofactor">
    <cofactor evidence="15">
        <name>Mg(2+)</name>
        <dbReference type="ChEBI" id="CHEBI:18420"/>
    </cofactor>
    <text evidence="15">Binds 2 magnesium ions per subunit. They probably participate in the reaction catalyzed by the enzyme. May bind an additional third magnesium ion after substrate binding.</text>
</comment>
<comment type="function">
    <text evidence="15">Structure-specific nuclease with 5'-flap endonuclease and 5'-3' exonuclease activities involved in DNA replication and repair. During DNA replication, cleaves the 5'-overhanging flap structure that is generated by displacement synthesis when DNA polymerase encounters the 5'-end of a downstream Okazaki fragment. It enters the flap from the 5'-end and then tracks to cleave the flap base, leaving a nick for ligation. Also involved in the long patch base excision repair (LP-BER) pathway, by cleaving within the apurinic/apyrimidinic (AP) site-terminated flap. Acts as a genome stabilization factor that prevents flaps from equilibrating into structures that lead to duplications and deletions. Also possesses 5'-3' exonuclease activity on nicked or gapped double-stranded DNA, and exhibits RNase H activity. Also involved in replication and repair of rDNA and in repairing mitochondrial DNA.</text>
</comment>
<keyword evidence="7 15" id="KW-0227">DNA damage</keyword>
<dbReference type="InterPro" id="IPR006086">
    <property type="entry name" value="XPG-I_dom"/>
</dbReference>
<dbReference type="InterPro" id="IPR036279">
    <property type="entry name" value="5-3_exonuclease_C_sf"/>
</dbReference>
<dbReference type="STRING" id="1076935.U4L241"/>
<dbReference type="CDD" id="cd09867">
    <property type="entry name" value="PIN_FEN1"/>
    <property type="match status" value="1"/>
</dbReference>
<evidence type="ECO:0000259" key="17">
    <source>
        <dbReference type="SMART" id="SM00484"/>
    </source>
</evidence>
<evidence type="ECO:0000256" key="3">
    <source>
        <dbReference type="ARBA" id="ARBA00022705"/>
    </source>
</evidence>
<evidence type="ECO:0000256" key="11">
    <source>
        <dbReference type="ARBA" id="ARBA00023128"/>
    </source>
</evidence>
<dbReference type="Pfam" id="PF00752">
    <property type="entry name" value="XPG_N"/>
    <property type="match status" value="1"/>
</dbReference>
<keyword evidence="8 15" id="KW-0378">Hydrolase</keyword>
<dbReference type="InterPro" id="IPR006084">
    <property type="entry name" value="XPG/Rad2"/>
</dbReference>
<feature type="domain" description="XPG-I" evidence="17">
    <location>
        <begin position="110"/>
        <end position="182"/>
    </location>
</feature>
<evidence type="ECO:0000256" key="4">
    <source>
        <dbReference type="ARBA" id="ARBA00022722"/>
    </source>
</evidence>
<dbReference type="PANTHER" id="PTHR11081">
    <property type="entry name" value="FLAP ENDONUCLEASE FAMILY MEMBER"/>
    <property type="match status" value="1"/>
</dbReference>
<dbReference type="OMA" id="IQEVHID"/>
<feature type="region of interest" description="Disordered" evidence="16">
    <location>
        <begin position="323"/>
        <end position="352"/>
    </location>
</feature>
<dbReference type="InterPro" id="IPR006085">
    <property type="entry name" value="XPG_DNA_repair_N"/>
</dbReference>
<dbReference type="EC" id="3.1.-.-" evidence="15"/>
<evidence type="ECO:0000256" key="2">
    <source>
        <dbReference type="ARBA" id="ARBA00022553"/>
    </source>
</evidence>
<evidence type="ECO:0000256" key="6">
    <source>
        <dbReference type="ARBA" id="ARBA00022759"/>
    </source>
</evidence>
<dbReference type="GO" id="GO:0000287">
    <property type="term" value="F:magnesium ion binding"/>
    <property type="evidence" value="ECO:0007669"/>
    <property type="project" value="UniProtKB-UniRule"/>
</dbReference>
<dbReference type="FunFam" id="1.10.150.20:FF:000009">
    <property type="entry name" value="Flap endonuclease 1"/>
    <property type="match status" value="1"/>
</dbReference>
<dbReference type="Proteomes" id="UP000018144">
    <property type="component" value="Unassembled WGS sequence"/>
</dbReference>
<reference evidence="19 20" key="1">
    <citation type="journal article" date="2013" name="PLoS Genet.">
        <title>The genome and development-dependent transcriptomes of Pyronema confluens: a window into fungal evolution.</title>
        <authorList>
            <person name="Traeger S."/>
            <person name="Altegoer F."/>
            <person name="Freitag M."/>
            <person name="Gabaldon T."/>
            <person name="Kempken F."/>
            <person name="Kumar A."/>
            <person name="Marcet-Houben M."/>
            <person name="Poggeler S."/>
            <person name="Stajich J.E."/>
            <person name="Nowrousian M."/>
        </authorList>
    </citation>
    <scope>NUCLEOTIDE SEQUENCE [LARGE SCALE GENOMIC DNA]</scope>
    <source>
        <strain evidence="20">CBS 100304</strain>
        <tissue evidence="19">Vegetative mycelium</tissue>
    </source>
</reference>
<dbReference type="SUPFAM" id="SSF88723">
    <property type="entry name" value="PIN domain-like"/>
    <property type="match status" value="1"/>
</dbReference>
<evidence type="ECO:0000313" key="20">
    <source>
        <dbReference type="Proteomes" id="UP000018144"/>
    </source>
</evidence>
<keyword evidence="9 15" id="KW-0269">Exonuclease</keyword>
<dbReference type="HAMAP" id="MF_00614">
    <property type="entry name" value="Fen"/>
    <property type="match status" value="1"/>
</dbReference>
<organism evidence="19 20">
    <name type="scientific">Pyronema omphalodes (strain CBS 100304)</name>
    <name type="common">Pyronema confluens</name>
    <dbReference type="NCBI Taxonomy" id="1076935"/>
    <lineage>
        <taxon>Eukaryota</taxon>
        <taxon>Fungi</taxon>
        <taxon>Dikarya</taxon>
        <taxon>Ascomycota</taxon>
        <taxon>Pezizomycotina</taxon>
        <taxon>Pezizomycetes</taxon>
        <taxon>Pezizales</taxon>
        <taxon>Pyronemataceae</taxon>
        <taxon>Pyronema</taxon>
    </lineage>
</organism>
<evidence type="ECO:0000256" key="9">
    <source>
        <dbReference type="ARBA" id="ARBA00022839"/>
    </source>
</evidence>
<proteinExistence type="inferred from homology"/>
<dbReference type="InterPro" id="IPR008918">
    <property type="entry name" value="HhH2"/>
</dbReference>
<dbReference type="Gene3D" id="3.40.50.1010">
    <property type="entry name" value="5'-nuclease"/>
    <property type="match status" value="1"/>
</dbReference>
<dbReference type="GO" id="GO:0008409">
    <property type="term" value="F:5'-3' exonuclease activity"/>
    <property type="evidence" value="ECO:0007669"/>
    <property type="project" value="UniProtKB-UniRule"/>
</dbReference>
<keyword evidence="13 15" id="KW-0539">Nucleus</keyword>
<dbReference type="OrthoDB" id="1937206at2759"/>
<dbReference type="GO" id="GO:0006284">
    <property type="term" value="P:base-excision repair"/>
    <property type="evidence" value="ECO:0007669"/>
    <property type="project" value="UniProtKB-UniRule"/>
</dbReference>
<evidence type="ECO:0000259" key="18">
    <source>
        <dbReference type="SMART" id="SM00485"/>
    </source>
</evidence>
<keyword evidence="12 15" id="KW-0234">DNA repair</keyword>
<dbReference type="GO" id="GO:0043137">
    <property type="term" value="P:DNA replication, removal of RNA primer"/>
    <property type="evidence" value="ECO:0007669"/>
    <property type="project" value="UniProtKB-UniRule"/>
</dbReference>
<keyword evidence="6 15" id="KW-0255">Endonuclease</keyword>
<dbReference type="Gene3D" id="1.10.150.20">
    <property type="entry name" value="5' to 3' exonuclease, C-terminal subdomain"/>
    <property type="match status" value="1"/>
</dbReference>
<keyword evidence="3 15" id="KW-0235">DNA replication</keyword>
<dbReference type="InterPro" id="IPR023426">
    <property type="entry name" value="Flap_endonuc"/>
</dbReference>